<protein>
    <submittedName>
        <fullName evidence="2">Uncharacterized protein</fullName>
    </submittedName>
</protein>
<comment type="caution">
    <text evidence="2">The sequence shown here is derived from an EMBL/GenBank/DDBJ whole genome shotgun (WGS) entry which is preliminary data.</text>
</comment>
<evidence type="ECO:0000313" key="2">
    <source>
        <dbReference type="EMBL" id="ELY77150.1"/>
    </source>
</evidence>
<dbReference type="Proteomes" id="UP000011592">
    <property type="component" value="Unassembled WGS sequence"/>
</dbReference>
<reference evidence="2 3" key="1">
    <citation type="journal article" date="2014" name="PLoS Genet.">
        <title>Phylogenetically driven sequencing of extremely halophilic archaea reveals strategies for static and dynamic osmo-response.</title>
        <authorList>
            <person name="Becker E.A."/>
            <person name="Seitzer P.M."/>
            <person name="Tritt A."/>
            <person name="Larsen D."/>
            <person name="Krusor M."/>
            <person name="Yao A.I."/>
            <person name="Wu D."/>
            <person name="Madern D."/>
            <person name="Eisen J.A."/>
            <person name="Darling A.E."/>
            <person name="Facciotti M.T."/>
        </authorList>
    </citation>
    <scope>NUCLEOTIDE SEQUENCE [LARGE SCALE GENOMIC DNA]</scope>
    <source>
        <strain evidence="2 3">JCM 14663</strain>
    </source>
</reference>
<name>L9YSF2_9EURY</name>
<evidence type="ECO:0000313" key="3">
    <source>
        <dbReference type="Proteomes" id="UP000011592"/>
    </source>
</evidence>
<proteinExistence type="predicted"/>
<keyword evidence="1" id="KW-0472">Membrane</keyword>
<keyword evidence="1" id="KW-0812">Transmembrane</keyword>
<keyword evidence="1" id="KW-1133">Transmembrane helix</keyword>
<gene>
    <name evidence="2" type="ORF">C486_16915</name>
</gene>
<keyword evidence="3" id="KW-1185">Reference proteome</keyword>
<evidence type="ECO:0000256" key="1">
    <source>
        <dbReference type="SAM" id="Phobius"/>
    </source>
</evidence>
<dbReference type="AlphaFoldDB" id="L9YSF2"/>
<sequence length="69" mass="7631">MPPSQSDVASHDEGTEVDTDVLYPALLLQTTLGTLFFVMVLGWILLTTNAIFDNRPATAFFWALPAIFE</sequence>
<accession>L9YSF2</accession>
<dbReference type="RefSeq" id="WP_008457959.1">
    <property type="nucleotide sequence ID" value="NZ_AOIJ01000063.1"/>
</dbReference>
<organism evidence="2 3">
    <name type="scientific">Natrinema gari JCM 14663</name>
    <dbReference type="NCBI Taxonomy" id="1230459"/>
    <lineage>
        <taxon>Archaea</taxon>
        <taxon>Methanobacteriati</taxon>
        <taxon>Methanobacteriota</taxon>
        <taxon>Stenosarchaea group</taxon>
        <taxon>Halobacteria</taxon>
        <taxon>Halobacteriales</taxon>
        <taxon>Natrialbaceae</taxon>
        <taxon>Natrinema</taxon>
    </lineage>
</organism>
<dbReference type="EMBL" id="AOIJ01000063">
    <property type="protein sequence ID" value="ELY77150.1"/>
    <property type="molecule type" value="Genomic_DNA"/>
</dbReference>
<feature type="transmembrane region" description="Helical" evidence="1">
    <location>
        <begin position="26"/>
        <end position="46"/>
    </location>
</feature>